<evidence type="ECO:0000259" key="5">
    <source>
        <dbReference type="Pfam" id="PF00501"/>
    </source>
</evidence>
<evidence type="ECO:0000259" key="6">
    <source>
        <dbReference type="Pfam" id="PF13193"/>
    </source>
</evidence>
<sequence length="515" mass="56268">AVLHARGYRIDSQEVCRDVPAICFITYHEAQIEAQTGRSESFAGILQQSTCIAAGLQSRGVAAGDIVVVCCDKSILAYSILLGTMFTGSTTFVINSLDANKIQQYIGQHPVKAVFCDPMYSDSVMKSVNKMSFPPSLVATIDLEDPLLESLTKSAEEFALLKVADTKQHVPLVLFSSGSTGDPKGVQISDLLLQRLGYTFDDESIELYLLMSAFSWISSPISLVSSILRGYTLVLSNSREPGYNLELIQRYKVNGVTLSASVVSLFMKEPSLAQLDLSSLRSVAIGGDVVLRREAEMFIQKVLQGRTGVQSLYGMTETGILTTWRNQDLLDLSKIDSTGLLAPGVEIKILNDEGQEVPSGSLGELWVKSVAMMVGYWDKPELTSQLFDPDGFFQTGDAGYFDNDGFLYIKGRVKDLIDFRGTKISVSDIEDILKSHPAVIEAAVISKPHPEGFHRLTAFVVNKPGCDVASEEIVAFVGDQVDKVKKLSGGVHFIDKLPRTSSGKVNRKLLHEMLV</sequence>
<name>A0A1B6MVN6_9HEMI</name>
<keyword evidence="4" id="KW-0576">Peroxisome</keyword>
<dbReference type="PANTHER" id="PTHR24096:SF149">
    <property type="entry name" value="AMP-BINDING DOMAIN-CONTAINING PROTEIN-RELATED"/>
    <property type="match status" value="1"/>
</dbReference>
<dbReference type="InterPro" id="IPR045851">
    <property type="entry name" value="AMP-bd_C_sf"/>
</dbReference>
<evidence type="ECO:0000256" key="2">
    <source>
        <dbReference type="ARBA" id="ARBA00006432"/>
    </source>
</evidence>
<evidence type="ECO:0000256" key="3">
    <source>
        <dbReference type="ARBA" id="ARBA00022598"/>
    </source>
</evidence>
<dbReference type="AlphaFoldDB" id="A0A1B6MVN6"/>
<dbReference type="PANTHER" id="PTHR24096">
    <property type="entry name" value="LONG-CHAIN-FATTY-ACID--COA LIGASE"/>
    <property type="match status" value="1"/>
</dbReference>
<dbReference type="Gene3D" id="3.40.50.12780">
    <property type="entry name" value="N-terminal domain of ligase-like"/>
    <property type="match status" value="1"/>
</dbReference>
<comment type="similarity">
    <text evidence="2">Belongs to the ATP-dependent AMP-binding enzyme family.</text>
</comment>
<feature type="domain" description="AMP-binding enzyme C-terminal" evidence="6">
    <location>
        <begin position="429"/>
        <end position="504"/>
    </location>
</feature>
<dbReference type="PROSITE" id="PS00455">
    <property type="entry name" value="AMP_BINDING"/>
    <property type="match status" value="1"/>
</dbReference>
<dbReference type="InterPro" id="IPR000873">
    <property type="entry name" value="AMP-dep_synth/lig_dom"/>
</dbReference>
<accession>A0A1B6MVN6</accession>
<proteinExistence type="inferred from homology"/>
<gene>
    <name evidence="7" type="ORF">g.50623</name>
</gene>
<dbReference type="InterPro" id="IPR025110">
    <property type="entry name" value="AMP-bd_C"/>
</dbReference>
<reference evidence="7" key="1">
    <citation type="submission" date="2015-11" db="EMBL/GenBank/DDBJ databases">
        <title>De novo transcriptome assembly of four potential Pierce s Disease insect vectors from Arizona vineyards.</title>
        <authorList>
            <person name="Tassone E.E."/>
        </authorList>
    </citation>
    <scope>NUCLEOTIDE SEQUENCE</scope>
</reference>
<dbReference type="Pfam" id="PF00501">
    <property type="entry name" value="AMP-binding"/>
    <property type="match status" value="1"/>
</dbReference>
<dbReference type="GO" id="GO:0005777">
    <property type="term" value="C:peroxisome"/>
    <property type="evidence" value="ECO:0007669"/>
    <property type="project" value="UniProtKB-SubCell"/>
</dbReference>
<dbReference type="GO" id="GO:0016405">
    <property type="term" value="F:CoA-ligase activity"/>
    <property type="evidence" value="ECO:0007669"/>
    <property type="project" value="TreeGrafter"/>
</dbReference>
<keyword evidence="3" id="KW-0436">Ligase</keyword>
<comment type="subcellular location">
    <subcellularLocation>
        <location evidence="1">Peroxisome</location>
    </subcellularLocation>
</comment>
<evidence type="ECO:0008006" key="8">
    <source>
        <dbReference type="Google" id="ProtNLM"/>
    </source>
</evidence>
<dbReference type="EMBL" id="GEBQ01000006">
    <property type="protein sequence ID" value="JAT39971.1"/>
    <property type="molecule type" value="Transcribed_RNA"/>
</dbReference>
<protein>
    <recommendedName>
        <fullName evidence="8">AMP-dependent synthetase/ligase domain-containing protein</fullName>
    </recommendedName>
</protein>
<dbReference type="Pfam" id="PF13193">
    <property type="entry name" value="AMP-binding_C"/>
    <property type="match status" value="1"/>
</dbReference>
<evidence type="ECO:0000256" key="4">
    <source>
        <dbReference type="ARBA" id="ARBA00023140"/>
    </source>
</evidence>
<evidence type="ECO:0000256" key="1">
    <source>
        <dbReference type="ARBA" id="ARBA00004275"/>
    </source>
</evidence>
<feature type="non-terminal residue" evidence="7">
    <location>
        <position position="1"/>
    </location>
</feature>
<dbReference type="InterPro" id="IPR020845">
    <property type="entry name" value="AMP-binding_CS"/>
</dbReference>
<organism evidence="7">
    <name type="scientific">Graphocephala atropunctata</name>
    <dbReference type="NCBI Taxonomy" id="36148"/>
    <lineage>
        <taxon>Eukaryota</taxon>
        <taxon>Metazoa</taxon>
        <taxon>Ecdysozoa</taxon>
        <taxon>Arthropoda</taxon>
        <taxon>Hexapoda</taxon>
        <taxon>Insecta</taxon>
        <taxon>Pterygota</taxon>
        <taxon>Neoptera</taxon>
        <taxon>Paraneoptera</taxon>
        <taxon>Hemiptera</taxon>
        <taxon>Auchenorrhyncha</taxon>
        <taxon>Membracoidea</taxon>
        <taxon>Cicadellidae</taxon>
        <taxon>Cicadellinae</taxon>
        <taxon>Cicadellini</taxon>
        <taxon>Graphocephala</taxon>
    </lineage>
</organism>
<dbReference type="InterPro" id="IPR042099">
    <property type="entry name" value="ANL_N_sf"/>
</dbReference>
<dbReference type="SUPFAM" id="SSF56801">
    <property type="entry name" value="Acetyl-CoA synthetase-like"/>
    <property type="match status" value="1"/>
</dbReference>
<evidence type="ECO:0000313" key="7">
    <source>
        <dbReference type="EMBL" id="JAT39971.1"/>
    </source>
</evidence>
<feature type="domain" description="AMP-dependent synthetase/ligase" evidence="5">
    <location>
        <begin position="33"/>
        <end position="377"/>
    </location>
</feature>
<dbReference type="Gene3D" id="3.30.300.30">
    <property type="match status" value="1"/>
</dbReference>